<dbReference type="Pfam" id="PF20414">
    <property type="entry name" value="DUF6698"/>
    <property type="match status" value="2"/>
</dbReference>
<evidence type="ECO:0000256" key="1">
    <source>
        <dbReference type="SAM" id="MobiDB-lite"/>
    </source>
</evidence>
<dbReference type="KEGG" id="sla:SERLADRAFT_413311"/>
<accession>F8NK80</accession>
<feature type="compositionally biased region" description="Low complexity" evidence="1">
    <location>
        <begin position="639"/>
        <end position="653"/>
    </location>
</feature>
<dbReference type="InterPro" id="IPR041078">
    <property type="entry name" value="Plavaka"/>
</dbReference>
<reference evidence="2" key="1">
    <citation type="submission" date="2011-04" db="EMBL/GenBank/DDBJ databases">
        <title>Evolution of plant cell wall degrading machinery underlies the functional diversity of forest fungi.</title>
        <authorList>
            <consortium name="US DOE Joint Genome Institute (JGI-PGF)"/>
            <person name="Eastwood D.C."/>
            <person name="Floudas D."/>
            <person name="Binder M."/>
            <person name="Majcherczyk A."/>
            <person name="Schneider P."/>
            <person name="Aerts A."/>
            <person name="Asiegbu F.O."/>
            <person name="Baker S.E."/>
            <person name="Barry K."/>
            <person name="Bendiksby M."/>
            <person name="Blumentritt M."/>
            <person name="Coutinho P.M."/>
            <person name="Cullen D."/>
            <person name="Cullen D."/>
            <person name="Gathman A."/>
            <person name="Goodell B."/>
            <person name="Henrissat B."/>
            <person name="Ihrmark K."/>
            <person name="Kauserud H."/>
            <person name="Kohler A."/>
            <person name="LaButti K."/>
            <person name="Lapidus A."/>
            <person name="Lavin J.L."/>
            <person name="Lee Y.-H."/>
            <person name="Lindquist E."/>
            <person name="Lilly W."/>
            <person name="Lucas S."/>
            <person name="Morin E."/>
            <person name="Murat C."/>
            <person name="Oguiza J.A."/>
            <person name="Park J."/>
            <person name="Pisabarro A.G."/>
            <person name="Riley R."/>
            <person name="Rosling A."/>
            <person name="Salamov A."/>
            <person name="Schmidt O."/>
            <person name="Schmutz J."/>
            <person name="Skrede I."/>
            <person name="Stenlid J."/>
            <person name="Wiebenga A."/>
            <person name="Xie X."/>
            <person name="Kues U."/>
            <person name="Hibbett D.S."/>
            <person name="Hoffmeister D."/>
            <person name="Hogberg N."/>
            <person name="Martin F."/>
            <person name="Grigoriev I.V."/>
            <person name="Watkinson S.C."/>
        </authorList>
    </citation>
    <scope>NUCLEOTIDE SEQUENCE</scope>
    <source>
        <strain evidence="2">S7.9</strain>
    </source>
</reference>
<dbReference type="Pfam" id="PF18759">
    <property type="entry name" value="Plavaka"/>
    <property type="match status" value="1"/>
</dbReference>
<sequence>MGWSRIQRVCWQGFSFKISNMEGTVLSGSTQVFHQVCTCGRSFLHIAAFSKHQKMCLKGKKRLSSVLSRAKEAFQQKKRRTLENNDPSRQFHNDVSGPHMDVDSSNQEGLTGNSESQTAAMDPNMAFVAEVDDRPLAQRRSRRLDRRLPQQFKDFLPEPLSPLPPHSVITSPLEDNNKSHANQASMSDSDSALLSDSTPSSCPQSFGSPDFQPEDVCNVNWRNINKKLGTTDLDRDESWLEEDAGWQKTPVTITVPFHTRSQNPGPCERRVVDLYHRSLVSLIREKLANPQDDRHFHHEPYQLLWCPPHQSGESHVYGELYTSDAFLEAHKDPQNSPPEPSCSLPRVVAALMLWLDATHLTSFGNSKLWPLHVYFGNESKYRHSKPSCNLCNHAAYFERLPDEFKDFATKHVGNKLSDAFFTHCHRELFHAQWNVLLDEEFFEAYKHGIVIMCCDGVLRCFYPRIFTYSADYPEKVPTLNAFSNKLGPFGFNVYSILVVDLMHEFELGVWKSIFIHLLKILECVNTCPVDTLDMRNSEMKKMAAHNFEDFLQCAIPVFEGLLPEPYNTVILHLLFCLVHWHSLAKLRMYTDYTITILEKATKVFGEGLRKFASETCPAFCTRELQREANAQQCRQIQEASNNKSSNAATASNAVPDTRCRPKTFNLRTYKLHALGDYPAQIRRFGTTNVYSTEPNIAWGSLDIPGLVEYIKQLTTNLQSGMVDTSISADLLRYSASTMLGHIVFKNDRINNHKILRINYTTYNIQQAQDVINPQTNYCNIMLLAYPDSSSSSAHPFLYAQVIGIYHANVISIDSTNIDYRPRRIEFLWVRWYELQACEPHQLATLCFVPMADNDVFGFVDPTDVLRACHLIPAFARDKSCPDGVGLSRCARDGQDSKLYYINRVLPLDTFTLRVFLSGHHRLLTCRAWNVIHILRAPPRIIHRIVPPKTCFNDSGMADKNIDDEDPELSLANCKREGWDLDDLNDTAAGEDAEDNMLAHDLEMFEIWLILKDGDQRICSCIAGFKHMGVTFYHVQGSPTNWHNFEFLFHQNAKGDRVSQLRLRFLGGWTNCALRSQVTGLSRVPEFTSIIFKHSPDLQDNRIYQAQIVIASMQPQFLKLDSFGWFQICGPTKLFESHILDEYYYSKMQQATEHIGIGSSKKSSLIENAIERIASDEPDENLTAEDRAEQRIFKGLLKLVPSLERRLMATETTEEDIIVIADMIQKGANGARSDDTKGLKSAVIDWITPKGQTLSPHIHRNVKANHERTGFLLCPAGLDWSDENTKTKLMTGQIQVLGDQWPIMLYANYSYNAEDSWNGLLRSSLLVNAFKHIFTSCSGNARIHVTNSERFYNSILVLLEYPKEKEEVDQLLAWWNRQIFPVYATPECLASKDSALARIRERWEALKRSQNGEGSHTTFD</sequence>
<feature type="region of interest" description="Disordered" evidence="1">
    <location>
        <begin position="154"/>
        <end position="209"/>
    </location>
</feature>
<dbReference type="RefSeq" id="XP_007314545.1">
    <property type="nucleotide sequence ID" value="XM_007314483.1"/>
</dbReference>
<evidence type="ECO:0000313" key="2">
    <source>
        <dbReference type="EMBL" id="EGO28346.1"/>
    </source>
</evidence>
<protein>
    <submittedName>
        <fullName evidence="2">Uncharacterized protein</fullName>
    </submittedName>
</protein>
<proteinExistence type="predicted"/>
<dbReference type="InterPro" id="IPR046521">
    <property type="entry name" value="DUF6698"/>
</dbReference>
<feature type="compositionally biased region" description="Polar residues" evidence="1">
    <location>
        <begin position="168"/>
        <end position="183"/>
    </location>
</feature>
<dbReference type="GeneID" id="18813146"/>
<dbReference type="OrthoDB" id="3269417at2759"/>
<feature type="region of interest" description="Disordered" evidence="1">
    <location>
        <begin position="74"/>
        <end position="120"/>
    </location>
</feature>
<dbReference type="EMBL" id="GL945430">
    <property type="protein sequence ID" value="EGO28346.1"/>
    <property type="molecule type" value="Genomic_DNA"/>
</dbReference>
<dbReference type="HOGENOM" id="CLU_002498_8_0_1"/>
<gene>
    <name evidence="2" type="ORF">SERLADRAFT_413311</name>
</gene>
<feature type="compositionally biased region" description="Low complexity" evidence="1">
    <location>
        <begin position="184"/>
        <end position="201"/>
    </location>
</feature>
<feature type="region of interest" description="Disordered" evidence="1">
    <location>
        <begin position="637"/>
        <end position="656"/>
    </location>
</feature>
<organism>
    <name type="scientific">Serpula lacrymans var. lacrymans (strain S7.9)</name>
    <name type="common">Dry rot fungus</name>
    <dbReference type="NCBI Taxonomy" id="578457"/>
    <lineage>
        <taxon>Eukaryota</taxon>
        <taxon>Fungi</taxon>
        <taxon>Dikarya</taxon>
        <taxon>Basidiomycota</taxon>
        <taxon>Agaricomycotina</taxon>
        <taxon>Agaricomycetes</taxon>
        <taxon>Agaricomycetidae</taxon>
        <taxon>Boletales</taxon>
        <taxon>Coniophorineae</taxon>
        <taxon>Serpulaceae</taxon>
        <taxon>Serpula</taxon>
    </lineage>
</organism>
<feature type="compositionally biased region" description="Polar residues" evidence="1">
    <location>
        <begin position="103"/>
        <end position="119"/>
    </location>
</feature>
<name>F8NK80_SERL9</name>
<dbReference type="Proteomes" id="UP000008064">
    <property type="component" value="Unassembled WGS sequence"/>
</dbReference>